<dbReference type="Gene3D" id="3.30.450.40">
    <property type="match status" value="1"/>
</dbReference>
<dbReference type="Gene3D" id="3.40.50.300">
    <property type="entry name" value="P-loop containing nucleotide triphosphate hydrolases"/>
    <property type="match status" value="1"/>
</dbReference>
<dbReference type="InterPro" id="IPR058031">
    <property type="entry name" value="AAA_lid_NorR"/>
</dbReference>
<dbReference type="PANTHER" id="PTHR32071">
    <property type="entry name" value="TRANSCRIPTIONAL REGULATORY PROTEIN"/>
    <property type="match status" value="1"/>
</dbReference>
<dbReference type="GO" id="GO:0005524">
    <property type="term" value="F:ATP binding"/>
    <property type="evidence" value="ECO:0007669"/>
    <property type="project" value="UniProtKB-KW"/>
</dbReference>
<gene>
    <name evidence="8" type="primary">vnfA_2</name>
    <name evidence="8" type="ORF">EC9_39150</name>
</gene>
<dbReference type="InterPro" id="IPR027417">
    <property type="entry name" value="P-loop_NTPase"/>
</dbReference>
<dbReference type="PROSITE" id="PS50006">
    <property type="entry name" value="FHA_DOMAIN"/>
    <property type="match status" value="1"/>
</dbReference>
<dbReference type="InterPro" id="IPR008984">
    <property type="entry name" value="SMAD_FHA_dom_sf"/>
</dbReference>
<evidence type="ECO:0000256" key="3">
    <source>
        <dbReference type="ARBA" id="ARBA00023015"/>
    </source>
</evidence>
<evidence type="ECO:0000259" key="6">
    <source>
        <dbReference type="PROSITE" id="PS50006"/>
    </source>
</evidence>
<dbReference type="InterPro" id="IPR002197">
    <property type="entry name" value="HTH_Fis"/>
</dbReference>
<dbReference type="InterPro" id="IPR009057">
    <property type="entry name" value="Homeodomain-like_sf"/>
</dbReference>
<dbReference type="Pfam" id="PF25601">
    <property type="entry name" value="AAA_lid_14"/>
    <property type="match status" value="1"/>
</dbReference>
<evidence type="ECO:0000259" key="7">
    <source>
        <dbReference type="PROSITE" id="PS50045"/>
    </source>
</evidence>
<dbReference type="InterPro" id="IPR025943">
    <property type="entry name" value="Sigma_54_int_dom_ATP-bd_2"/>
</dbReference>
<evidence type="ECO:0000256" key="5">
    <source>
        <dbReference type="ARBA" id="ARBA00023163"/>
    </source>
</evidence>
<dbReference type="SUPFAM" id="SSF49879">
    <property type="entry name" value="SMAD/FHA domain"/>
    <property type="match status" value="1"/>
</dbReference>
<dbReference type="SMART" id="SM00240">
    <property type="entry name" value="FHA"/>
    <property type="match status" value="1"/>
</dbReference>
<dbReference type="AlphaFoldDB" id="A0A517M4B7"/>
<dbReference type="Pfam" id="PF00158">
    <property type="entry name" value="Sigma54_activat"/>
    <property type="match status" value="1"/>
</dbReference>
<sequence>MVAYLKVCSGPDTGRRFRLDPLHTLHVGRDANCEIMLTDPVSSRYHAVLFHEDSHWQVRDTNSRNGLLVNGQKTDHATLQDSNTILVGTSELQFFDGNGESGDANNREQTIVLDRPISGGLSSSNFGPLDPLRKIADVGYLVDLYQLSLQLIGSGDPESIIQIATELLKDRTQADVIGFMWLGEDGKLQPEYVFPSEAAEKIKLSADLTRRVTNDGEAFWFKEESTSPGQKTQWTDAICVPLQHGEDVAGVLHLYRNDHRFTERHFELALNSGQLLGVALASARRTAALQVERDRLFSRNAETNDLIGESPPMMRLKSKIERVGRANGCVLIRGESGAGKELVARDVHFHSGRRERPLLSVNCAAIPRDLIESQLFGHKKGSFTGADRDHIGWFQQAHTGTLFLDEIGELTLEGQAKLLRIMEGHPFLPVGGVDEIRVDVRIIAATNRDLAEFVREKRFREDLYYRLSVFELHVPPLRDRGKDIELLMDHFLEHFSRQHARPSIQFSEAARKRMLSYAWPGNVRQLRNVIDSAIVMFDGNTIEADDLGLRDAGVEVTDTLRLDVWEEKLIREALDRCGGNIPEAAKRLGISRATAYRKIADFDIEK</sequence>
<organism evidence="8 9">
    <name type="scientific">Rosistilla ulvae</name>
    <dbReference type="NCBI Taxonomy" id="1930277"/>
    <lineage>
        <taxon>Bacteria</taxon>
        <taxon>Pseudomonadati</taxon>
        <taxon>Planctomycetota</taxon>
        <taxon>Planctomycetia</taxon>
        <taxon>Pirellulales</taxon>
        <taxon>Pirellulaceae</taxon>
        <taxon>Rosistilla</taxon>
    </lineage>
</organism>
<evidence type="ECO:0000256" key="2">
    <source>
        <dbReference type="ARBA" id="ARBA00022840"/>
    </source>
</evidence>
<dbReference type="RefSeq" id="WP_145122877.1">
    <property type="nucleotide sequence ID" value="NZ_CP036261.1"/>
</dbReference>
<dbReference type="InterPro" id="IPR002078">
    <property type="entry name" value="Sigma_54_int"/>
</dbReference>
<dbReference type="Pfam" id="PF13185">
    <property type="entry name" value="GAF_2"/>
    <property type="match status" value="1"/>
</dbReference>
<dbReference type="OrthoDB" id="9761019at2"/>
<keyword evidence="9" id="KW-1185">Reference proteome</keyword>
<reference evidence="8 9" key="1">
    <citation type="submission" date="2019-02" db="EMBL/GenBank/DDBJ databases">
        <title>Deep-cultivation of Planctomycetes and their phenomic and genomic characterization uncovers novel biology.</title>
        <authorList>
            <person name="Wiegand S."/>
            <person name="Jogler M."/>
            <person name="Boedeker C."/>
            <person name="Pinto D."/>
            <person name="Vollmers J."/>
            <person name="Rivas-Marin E."/>
            <person name="Kohn T."/>
            <person name="Peeters S.H."/>
            <person name="Heuer A."/>
            <person name="Rast P."/>
            <person name="Oberbeckmann S."/>
            <person name="Bunk B."/>
            <person name="Jeske O."/>
            <person name="Meyerdierks A."/>
            <person name="Storesund J.E."/>
            <person name="Kallscheuer N."/>
            <person name="Luecker S."/>
            <person name="Lage O.M."/>
            <person name="Pohl T."/>
            <person name="Merkel B.J."/>
            <person name="Hornburger P."/>
            <person name="Mueller R.-W."/>
            <person name="Bruemmer F."/>
            <person name="Labrenz M."/>
            <person name="Spormann A.M."/>
            <person name="Op den Camp H."/>
            <person name="Overmann J."/>
            <person name="Amann R."/>
            <person name="Jetten M.S.M."/>
            <person name="Mascher T."/>
            <person name="Medema M.H."/>
            <person name="Devos D.P."/>
            <person name="Kaster A.-K."/>
            <person name="Ovreas L."/>
            <person name="Rohde M."/>
            <person name="Galperin M.Y."/>
            <person name="Jogler C."/>
        </authorList>
    </citation>
    <scope>NUCLEOTIDE SEQUENCE [LARGE SCALE GENOMIC DNA]</scope>
    <source>
        <strain evidence="8 9">EC9</strain>
    </source>
</reference>
<evidence type="ECO:0000313" key="9">
    <source>
        <dbReference type="Proteomes" id="UP000319557"/>
    </source>
</evidence>
<dbReference type="Gene3D" id="1.10.8.60">
    <property type="match status" value="1"/>
</dbReference>
<evidence type="ECO:0000256" key="1">
    <source>
        <dbReference type="ARBA" id="ARBA00022741"/>
    </source>
</evidence>
<proteinExistence type="predicted"/>
<accession>A0A517M4B7</accession>
<dbReference type="PRINTS" id="PR01590">
    <property type="entry name" value="HTHFIS"/>
</dbReference>
<dbReference type="InterPro" id="IPR000253">
    <property type="entry name" value="FHA_dom"/>
</dbReference>
<feature type="domain" description="Sigma-54 factor interaction" evidence="7">
    <location>
        <begin position="306"/>
        <end position="535"/>
    </location>
</feature>
<protein>
    <submittedName>
        <fullName evidence="8">Nitrogen fixation protein VnfA</fullName>
    </submittedName>
</protein>
<dbReference type="SMART" id="SM00382">
    <property type="entry name" value="AAA"/>
    <property type="match status" value="1"/>
</dbReference>
<dbReference type="PROSITE" id="PS50045">
    <property type="entry name" value="SIGMA54_INTERACT_4"/>
    <property type="match status" value="1"/>
</dbReference>
<keyword evidence="3" id="KW-0805">Transcription regulation</keyword>
<dbReference type="InterPro" id="IPR025944">
    <property type="entry name" value="Sigma_54_int_dom_CS"/>
</dbReference>
<dbReference type="SUPFAM" id="SSF46689">
    <property type="entry name" value="Homeodomain-like"/>
    <property type="match status" value="1"/>
</dbReference>
<feature type="domain" description="FHA" evidence="6">
    <location>
        <begin position="25"/>
        <end position="74"/>
    </location>
</feature>
<dbReference type="CDD" id="cd00060">
    <property type="entry name" value="FHA"/>
    <property type="match status" value="1"/>
</dbReference>
<dbReference type="Gene3D" id="2.60.200.20">
    <property type="match status" value="1"/>
</dbReference>
<name>A0A517M4B7_9BACT</name>
<dbReference type="InterPro" id="IPR025662">
    <property type="entry name" value="Sigma_54_int_dom_ATP-bd_1"/>
</dbReference>
<dbReference type="Gene3D" id="1.10.10.60">
    <property type="entry name" value="Homeodomain-like"/>
    <property type="match status" value="1"/>
</dbReference>
<dbReference type="KEGG" id="ruv:EC9_39150"/>
<evidence type="ECO:0000256" key="4">
    <source>
        <dbReference type="ARBA" id="ARBA00023125"/>
    </source>
</evidence>
<keyword evidence="1" id="KW-0547">Nucleotide-binding</keyword>
<dbReference type="Proteomes" id="UP000319557">
    <property type="component" value="Chromosome"/>
</dbReference>
<dbReference type="PANTHER" id="PTHR32071:SF57">
    <property type="entry name" value="C4-DICARBOXYLATE TRANSPORT TRANSCRIPTIONAL REGULATORY PROTEIN DCTD"/>
    <property type="match status" value="1"/>
</dbReference>
<dbReference type="GO" id="GO:0043565">
    <property type="term" value="F:sequence-specific DNA binding"/>
    <property type="evidence" value="ECO:0007669"/>
    <property type="project" value="InterPro"/>
</dbReference>
<keyword evidence="5" id="KW-0804">Transcription</keyword>
<dbReference type="EMBL" id="CP036261">
    <property type="protein sequence ID" value="QDS89715.1"/>
    <property type="molecule type" value="Genomic_DNA"/>
</dbReference>
<dbReference type="Pfam" id="PF16697">
    <property type="entry name" value="Yop-YscD_cpl"/>
    <property type="match status" value="1"/>
</dbReference>
<dbReference type="PROSITE" id="PS00688">
    <property type="entry name" value="SIGMA54_INTERACT_3"/>
    <property type="match status" value="1"/>
</dbReference>
<dbReference type="PROSITE" id="PS00676">
    <property type="entry name" value="SIGMA54_INTERACT_2"/>
    <property type="match status" value="1"/>
</dbReference>
<evidence type="ECO:0000313" key="8">
    <source>
        <dbReference type="EMBL" id="QDS89715.1"/>
    </source>
</evidence>
<keyword evidence="4" id="KW-0238">DNA-binding</keyword>
<dbReference type="InterPro" id="IPR032030">
    <property type="entry name" value="YscD_cytoplasmic_dom"/>
</dbReference>
<dbReference type="FunFam" id="3.40.50.300:FF:000006">
    <property type="entry name" value="DNA-binding transcriptional regulator NtrC"/>
    <property type="match status" value="1"/>
</dbReference>
<keyword evidence="2" id="KW-0067">ATP-binding</keyword>
<dbReference type="PROSITE" id="PS00675">
    <property type="entry name" value="SIGMA54_INTERACT_1"/>
    <property type="match status" value="1"/>
</dbReference>
<dbReference type="InterPro" id="IPR029016">
    <property type="entry name" value="GAF-like_dom_sf"/>
</dbReference>
<dbReference type="SUPFAM" id="SSF55781">
    <property type="entry name" value="GAF domain-like"/>
    <property type="match status" value="1"/>
</dbReference>
<dbReference type="Pfam" id="PF02954">
    <property type="entry name" value="HTH_8"/>
    <property type="match status" value="1"/>
</dbReference>
<dbReference type="GO" id="GO:0006355">
    <property type="term" value="P:regulation of DNA-templated transcription"/>
    <property type="evidence" value="ECO:0007669"/>
    <property type="project" value="InterPro"/>
</dbReference>
<dbReference type="InterPro" id="IPR003593">
    <property type="entry name" value="AAA+_ATPase"/>
</dbReference>
<dbReference type="InterPro" id="IPR003018">
    <property type="entry name" value="GAF"/>
</dbReference>
<dbReference type="SUPFAM" id="SSF52540">
    <property type="entry name" value="P-loop containing nucleoside triphosphate hydrolases"/>
    <property type="match status" value="1"/>
</dbReference>
<dbReference type="CDD" id="cd00009">
    <property type="entry name" value="AAA"/>
    <property type="match status" value="1"/>
</dbReference>